<dbReference type="EMBL" id="FQZS01000003">
    <property type="protein sequence ID" value="SHI46525.1"/>
    <property type="molecule type" value="Genomic_DNA"/>
</dbReference>
<evidence type="ECO:0000313" key="2">
    <source>
        <dbReference type="Proteomes" id="UP000184442"/>
    </source>
</evidence>
<sequence length="184" mass="21694">MDKPKIMILGTFHMGSYKSLYNTDFDDLMSDKRQKEIMELVDKIKKFKPTKIAVEREYKYEDELNEKYIRYVNGETDLEMHESQQIAFRLAKSLGHKRIYAVDWMEKGASACTMGEVYEYMKKEEPQFLNLFDGLNFTPDENCAISDVYRLFNEKEFITKTHKAYVNLARVGINDGYKGMGWLI</sequence>
<accession>A0A1M6BCT2</accession>
<dbReference type="STRING" id="1122184.SAMN02745176_00396"/>
<dbReference type="Proteomes" id="UP000184442">
    <property type="component" value="Unassembled WGS sequence"/>
</dbReference>
<dbReference type="AlphaFoldDB" id="A0A1M6BCT2"/>
<protein>
    <submittedName>
        <fullName evidence="1">Uncharacterized protein</fullName>
    </submittedName>
</protein>
<dbReference type="Pfam" id="PF18950">
    <property type="entry name" value="DUF5694"/>
    <property type="match status" value="1"/>
</dbReference>
<evidence type="ECO:0000313" key="1">
    <source>
        <dbReference type="EMBL" id="SHI46525.1"/>
    </source>
</evidence>
<gene>
    <name evidence="1" type="ORF">SAMN02745176_00396</name>
</gene>
<reference evidence="1 2" key="1">
    <citation type="submission" date="2016-11" db="EMBL/GenBank/DDBJ databases">
        <authorList>
            <person name="Jaros S."/>
            <person name="Januszkiewicz K."/>
            <person name="Wedrychowicz H."/>
        </authorList>
    </citation>
    <scope>NUCLEOTIDE SEQUENCE [LARGE SCALE GENOMIC DNA]</scope>
    <source>
        <strain evidence="1 2">DSM 19022</strain>
    </source>
</reference>
<dbReference type="InterPro" id="IPR043749">
    <property type="entry name" value="DUF5694"/>
</dbReference>
<name>A0A1M6BCT2_9FIRM</name>
<keyword evidence="2" id="KW-1185">Reference proteome</keyword>
<organism evidence="1 2">
    <name type="scientific">Lutispora thermophila DSM 19022</name>
    <dbReference type="NCBI Taxonomy" id="1122184"/>
    <lineage>
        <taxon>Bacteria</taxon>
        <taxon>Bacillati</taxon>
        <taxon>Bacillota</taxon>
        <taxon>Clostridia</taxon>
        <taxon>Lutisporales</taxon>
        <taxon>Lutisporaceae</taxon>
        <taxon>Lutispora</taxon>
    </lineage>
</organism>
<proteinExistence type="predicted"/>